<protein>
    <submittedName>
        <fullName evidence="1">Amastin-like surface protein, putative</fullName>
    </submittedName>
</protein>
<dbReference type="VEuPathDB" id="TriTrypDB:LdBPK_341160.1"/>
<dbReference type="AlphaFoldDB" id="A0A3Q8IIC2"/>
<dbReference type="Proteomes" id="UP000274082">
    <property type="component" value="Chromosome 34"/>
</dbReference>
<organism evidence="1 2">
    <name type="scientific">Leishmania donovani</name>
    <dbReference type="NCBI Taxonomy" id="5661"/>
    <lineage>
        <taxon>Eukaryota</taxon>
        <taxon>Discoba</taxon>
        <taxon>Euglenozoa</taxon>
        <taxon>Kinetoplastea</taxon>
        <taxon>Metakinetoplastina</taxon>
        <taxon>Trypanosomatida</taxon>
        <taxon>Trypanosomatidae</taxon>
        <taxon>Leishmaniinae</taxon>
        <taxon>Leishmania</taxon>
    </lineage>
</organism>
<gene>
    <name evidence="1" type="ORF">LdCL_340017550</name>
</gene>
<sequence length="334" mass="35317">MVVYLWAVAKTSRASPFHPHRLCVVRGGGTAGVAQRPQEAVRGQRGRGREAAFVTRQPHAPHRQRAAAGATPSRHWLVDVPRAADEQLPAPLHVAAGTAARATRATWRSSRSSYLAAAGGGADLTAGKGGSRAVCVCVGARAGRHWREGAVGARPARGDWQAALRAGEGHEALLRLGQAQGHHELCSRHACGALRPHDEPTRPRAAAERGGGHAFRPAIQNLPKAARWPQGEGALATAGGDLVRRTDEQASAYTQHAIDAASLNRFFDGMGVRSSDVDELLAAVHHGRVSAARCTNARLLEAVRCSLAKGVRLFRSTPFRPALVGQSRTYGVAA</sequence>
<name>A0A3Q8IIC2_LEIDO</name>
<evidence type="ECO:0000313" key="2">
    <source>
        <dbReference type="Proteomes" id="UP000274082"/>
    </source>
</evidence>
<dbReference type="VEuPathDB" id="TriTrypDB:LdCL_340017550"/>
<proteinExistence type="predicted"/>
<dbReference type="EMBL" id="CP029533">
    <property type="protein sequence ID" value="AYU82453.1"/>
    <property type="molecule type" value="Genomic_DNA"/>
</dbReference>
<keyword evidence="2" id="KW-1185">Reference proteome</keyword>
<evidence type="ECO:0000313" key="1">
    <source>
        <dbReference type="EMBL" id="AYU82453.1"/>
    </source>
</evidence>
<reference evidence="1 2" key="1">
    <citation type="journal article" date="2018" name="Sci. Rep.">
        <title>A complete Leishmania donovani reference genome identifies novel genetic variations associated with virulence.</title>
        <authorList>
            <person name="Lypaczewski P."/>
            <person name="Hoshizaki J."/>
            <person name="Zhang W.-W."/>
            <person name="McCall L.-I."/>
            <person name="Torcivia-Rodriguez J."/>
            <person name="Simonyan V."/>
            <person name="Kaur A."/>
            <person name="Dewar K."/>
            <person name="Matlashewski G."/>
        </authorList>
    </citation>
    <scope>NUCLEOTIDE SEQUENCE [LARGE SCALE GENOMIC DNA]</scope>
    <source>
        <strain evidence="1 2">LdCL</strain>
    </source>
</reference>
<accession>A0A3Q8IIC2</accession>